<gene>
    <name evidence="3" type="ORF">H9701_07155</name>
</gene>
<proteinExistence type="predicted"/>
<dbReference type="InterPro" id="IPR054604">
    <property type="entry name" value="SbsC_Big-like"/>
</dbReference>
<comment type="caution">
    <text evidence="3">The sequence shown here is derived from an EMBL/GenBank/DDBJ whole genome shotgun (WGS) entry which is preliminary data.</text>
</comment>
<dbReference type="Pfam" id="PF02368">
    <property type="entry name" value="Big_2"/>
    <property type="match status" value="1"/>
</dbReference>
<reference evidence="3" key="1">
    <citation type="journal article" date="2021" name="PeerJ">
        <title>Extensive microbial diversity within the chicken gut microbiome revealed by metagenomics and culture.</title>
        <authorList>
            <person name="Gilroy R."/>
            <person name="Ravi A."/>
            <person name="Getino M."/>
            <person name="Pursley I."/>
            <person name="Horton D.L."/>
            <person name="Alikhan N.F."/>
            <person name="Baker D."/>
            <person name="Gharbi K."/>
            <person name="Hall N."/>
            <person name="Watson M."/>
            <person name="Adriaenssens E.M."/>
            <person name="Foster-Nyarko E."/>
            <person name="Jarju S."/>
            <person name="Secka A."/>
            <person name="Antonio M."/>
            <person name="Oren A."/>
            <person name="Chaudhuri R.R."/>
            <person name="La Ragione R."/>
            <person name="Hildebrand F."/>
            <person name="Pallen M.J."/>
        </authorList>
    </citation>
    <scope>NUCLEOTIDE SEQUENCE</scope>
    <source>
        <strain evidence="3">CHK186-1790</strain>
    </source>
</reference>
<dbReference type="Gene3D" id="2.60.40.3440">
    <property type="match status" value="1"/>
</dbReference>
<dbReference type="PROSITE" id="PS51272">
    <property type="entry name" value="SLH"/>
    <property type="match status" value="3"/>
</dbReference>
<evidence type="ECO:0000259" key="2">
    <source>
        <dbReference type="PROSITE" id="PS51272"/>
    </source>
</evidence>
<evidence type="ECO:0000313" key="4">
    <source>
        <dbReference type="Proteomes" id="UP000823882"/>
    </source>
</evidence>
<dbReference type="InterPro" id="IPR003343">
    <property type="entry name" value="Big_2"/>
</dbReference>
<feature type="domain" description="SLH" evidence="2">
    <location>
        <begin position="861"/>
        <end position="916"/>
    </location>
</feature>
<evidence type="ECO:0000256" key="1">
    <source>
        <dbReference type="ARBA" id="ARBA00022737"/>
    </source>
</evidence>
<dbReference type="SMART" id="SM00635">
    <property type="entry name" value="BID_2"/>
    <property type="match status" value="2"/>
</dbReference>
<protein>
    <submittedName>
        <fullName evidence="3">S-layer homology domain-containing protein</fullName>
    </submittedName>
</protein>
<dbReference type="InterPro" id="IPR008964">
    <property type="entry name" value="Invasin/intimin_cell_adhesion"/>
</dbReference>
<name>A0A9D2P2P9_9FIRM</name>
<organism evidence="3 4">
    <name type="scientific">Candidatus Intestinimonas pullistercoris</name>
    <dbReference type="NCBI Taxonomy" id="2838623"/>
    <lineage>
        <taxon>Bacteria</taxon>
        <taxon>Bacillati</taxon>
        <taxon>Bacillota</taxon>
        <taxon>Clostridia</taxon>
        <taxon>Eubacteriales</taxon>
        <taxon>Intestinimonas</taxon>
    </lineage>
</organism>
<keyword evidence="1" id="KW-0677">Repeat</keyword>
<dbReference type="InterPro" id="IPR001119">
    <property type="entry name" value="SLH_dom"/>
</dbReference>
<feature type="domain" description="SLH" evidence="2">
    <location>
        <begin position="734"/>
        <end position="797"/>
    </location>
</feature>
<dbReference type="AlphaFoldDB" id="A0A9D2P2P9"/>
<dbReference type="EMBL" id="DWWJ01000124">
    <property type="protein sequence ID" value="HJC41313.1"/>
    <property type="molecule type" value="Genomic_DNA"/>
</dbReference>
<dbReference type="Pfam" id="PF22359">
    <property type="entry name" value="Big-like"/>
    <property type="match status" value="1"/>
</dbReference>
<dbReference type="SUPFAM" id="SSF49373">
    <property type="entry name" value="Invasin/intimin cell-adhesion fragments"/>
    <property type="match status" value="1"/>
</dbReference>
<dbReference type="Proteomes" id="UP000823882">
    <property type="component" value="Unassembled WGS sequence"/>
</dbReference>
<dbReference type="Gene3D" id="2.60.40.1080">
    <property type="match status" value="2"/>
</dbReference>
<feature type="domain" description="SLH" evidence="2">
    <location>
        <begin position="798"/>
        <end position="856"/>
    </location>
</feature>
<evidence type="ECO:0000313" key="3">
    <source>
        <dbReference type="EMBL" id="HJC41313.1"/>
    </source>
</evidence>
<dbReference type="Pfam" id="PF00395">
    <property type="entry name" value="SLH"/>
    <property type="match status" value="3"/>
</dbReference>
<reference evidence="3" key="2">
    <citation type="submission" date="2021-04" db="EMBL/GenBank/DDBJ databases">
        <authorList>
            <person name="Gilroy R."/>
        </authorList>
    </citation>
    <scope>NUCLEOTIDE SEQUENCE</scope>
    <source>
        <strain evidence="3">CHK186-1790</strain>
    </source>
</reference>
<accession>A0A9D2P2P9</accession>
<sequence>MAIGETETLFADVLPVGAPQTVTWKSDTPSVASVDNGKVTAKAAGTAVITAQAGDKTATCTVTVNPSGSPTISNTTLTLNVGKSSTLSVNNLPTGATVSWSIPNSSIAKLSATSGTSITVTGVTVGGPVRVTATVKNGSTTIATLSCDVTVKQASPSTITYTVAADDTVTLKASDFNSVCNGVYGTTLDYVIFDRSTSNGTLYYDYTTKDGGTKISTSTKYYSSNSASRSISSITFVPDGKSGDKATFPYTAYDTKGQRYAGTLEITIKSPSGNVKYETAKDEPVDFDSGDFDDVCRSITGSRLDYVTFTLPSSSRGTLYYDYGGKDEEKLSSSDKCYADEDDGDFGLDDITFVPKSGYTGTVTFNYSGRSTSRDSFSGTVTITISKTGSTLRYQIDEGEELELDDSDFNDYCKDQTGANLDYVTFDLPGSSRGTLYYKYGSRDEDDISSSDKFYRSSSPRLDDVTFVPKSGYTGIVSIDFTGRSVDNDRFSGTVKIEVGDTGSGDISYTAPAGSAVSFVLSDFNDLCEDETGERLDYVTFDLPSSSRGTLYYQYGKSGEEKLSSSDKYYRSGSPRLEDISFVPASSFSGTLEIKFSGRSTDNDRFSGTVAITYTSVKDPAIVRYTSDGGAVNFQSNDFVSACSIRGAGNLVSVKFNTPSSGTLYYGYTSPTSYGGVVNPLISFSTGTGNASISGVTYVPKAGYSGTVTLTYTGTDSKGATFTGNIAITVTPTTGSRFTDMGNYSWAAASVDFLYENGITTGTTDTTYGPAGNITRGDFVLMLARAFNLTGGDPSNSFSDVPANSYYAQAIASAKALGIAQGGGSTFNPTGALTRQDAMVLLHRTLSRTGKTIPDASASYLSRFSDGGSVASYAQSSVAALVQAGVIQGDTSGKLNPQGSLTRAEMAVILHRVLTL</sequence>